<proteinExistence type="predicted"/>
<evidence type="ECO:0000313" key="1">
    <source>
        <dbReference type="EMBL" id="RRT75328.1"/>
    </source>
</evidence>
<comment type="caution">
    <text evidence="1">The sequence shown here is derived from an EMBL/GenBank/DDBJ whole genome shotgun (WGS) entry which is preliminary data.</text>
</comment>
<gene>
    <name evidence="1" type="ORF">B296_00020360</name>
</gene>
<organism evidence="1 2">
    <name type="scientific">Ensete ventricosum</name>
    <name type="common">Abyssinian banana</name>
    <name type="synonym">Musa ensete</name>
    <dbReference type="NCBI Taxonomy" id="4639"/>
    <lineage>
        <taxon>Eukaryota</taxon>
        <taxon>Viridiplantae</taxon>
        <taxon>Streptophyta</taxon>
        <taxon>Embryophyta</taxon>
        <taxon>Tracheophyta</taxon>
        <taxon>Spermatophyta</taxon>
        <taxon>Magnoliopsida</taxon>
        <taxon>Liliopsida</taxon>
        <taxon>Zingiberales</taxon>
        <taxon>Musaceae</taxon>
        <taxon>Ensete</taxon>
    </lineage>
</organism>
<sequence length="97" mass="11346">MSKIEYPNFLIYPAEELCVGSKTLRRNIMEDEFRHYTRVSHWRVEAAWRIKVRLLDNNGEEHLGAKRCVAARTKDSRFSKRSGNAMSTTALTKMLKE</sequence>
<protein>
    <submittedName>
        <fullName evidence="1">Uncharacterized protein</fullName>
    </submittedName>
</protein>
<accession>A0A427AGG5</accession>
<evidence type="ECO:0000313" key="2">
    <source>
        <dbReference type="Proteomes" id="UP000287651"/>
    </source>
</evidence>
<dbReference type="AlphaFoldDB" id="A0A427AGG5"/>
<reference evidence="1 2" key="1">
    <citation type="journal article" date="2014" name="Agronomy (Basel)">
        <title>A Draft Genome Sequence for Ensete ventricosum, the Drought-Tolerant Tree Against Hunger.</title>
        <authorList>
            <person name="Harrison J."/>
            <person name="Moore K.A."/>
            <person name="Paszkiewicz K."/>
            <person name="Jones T."/>
            <person name="Grant M."/>
            <person name="Ambacheew D."/>
            <person name="Muzemil S."/>
            <person name="Studholme D.J."/>
        </authorList>
    </citation>
    <scope>NUCLEOTIDE SEQUENCE [LARGE SCALE GENOMIC DNA]</scope>
</reference>
<dbReference type="EMBL" id="AMZH03002513">
    <property type="protein sequence ID" value="RRT75328.1"/>
    <property type="molecule type" value="Genomic_DNA"/>
</dbReference>
<name>A0A427AGG5_ENSVE</name>
<dbReference type="Proteomes" id="UP000287651">
    <property type="component" value="Unassembled WGS sequence"/>
</dbReference>